<dbReference type="Proteomes" id="UP000766904">
    <property type="component" value="Unassembled WGS sequence"/>
</dbReference>
<feature type="domain" description="Archaeal Type IV pilin N-terminal" evidence="3">
    <location>
        <begin position="27"/>
        <end position="104"/>
    </location>
</feature>
<sequence length="180" mass="18559">MYEGAARRPVSPTSVDRPERAGSVGRRGIAPLVGVLLLVGITVALATVVVIGASTWTMGTMEPARVTAAFELAVDGDSGTITLEYVSGDPIDVDELSVTVAVDGESLSKQPPVPFVGADGFAGAPRGPFNAASDQTWTTRERAAFTVAGTNEPRIESGDSITVTLTLDGRRVASPETTAT</sequence>
<evidence type="ECO:0000313" key="4">
    <source>
        <dbReference type="EMBL" id="TYL38472.1"/>
    </source>
</evidence>
<name>A0A8J8Q492_9EURY</name>
<dbReference type="OrthoDB" id="201989at2157"/>
<keyword evidence="2" id="KW-0472">Membrane</keyword>
<dbReference type="AlphaFoldDB" id="A0A8J8Q492"/>
<dbReference type="Pfam" id="PF07790">
    <property type="entry name" value="Pilin_N"/>
    <property type="match status" value="1"/>
</dbReference>
<proteinExistence type="predicted"/>
<evidence type="ECO:0000313" key="5">
    <source>
        <dbReference type="Proteomes" id="UP000766904"/>
    </source>
</evidence>
<organism evidence="4 5">
    <name type="scientific">Natronococcus pandeyae</name>
    <dbReference type="NCBI Taxonomy" id="2055836"/>
    <lineage>
        <taxon>Archaea</taxon>
        <taxon>Methanobacteriati</taxon>
        <taxon>Methanobacteriota</taxon>
        <taxon>Stenosarchaea group</taxon>
        <taxon>Halobacteria</taxon>
        <taxon>Halobacteriales</taxon>
        <taxon>Natrialbaceae</taxon>
        <taxon>Natronococcus</taxon>
    </lineage>
</organism>
<keyword evidence="2" id="KW-1133">Transmembrane helix</keyword>
<protein>
    <submittedName>
        <fullName evidence="4">Type IV pilin</fullName>
    </submittedName>
</protein>
<feature type="region of interest" description="Disordered" evidence="1">
    <location>
        <begin position="1"/>
        <end position="22"/>
    </location>
</feature>
<evidence type="ECO:0000256" key="1">
    <source>
        <dbReference type="SAM" id="MobiDB-lite"/>
    </source>
</evidence>
<keyword evidence="2" id="KW-0812">Transmembrane</keyword>
<comment type="caution">
    <text evidence="4">The sequence shown here is derived from an EMBL/GenBank/DDBJ whole genome shotgun (WGS) entry which is preliminary data.</text>
</comment>
<gene>
    <name evidence="4" type="ORF">CV102_11755</name>
</gene>
<dbReference type="InterPro" id="IPR012859">
    <property type="entry name" value="Pilin_N_archaeal"/>
</dbReference>
<dbReference type="EMBL" id="PHNJ01000005">
    <property type="protein sequence ID" value="TYL38472.1"/>
    <property type="molecule type" value="Genomic_DNA"/>
</dbReference>
<keyword evidence="5" id="KW-1185">Reference proteome</keyword>
<dbReference type="NCBIfam" id="TIGR02537">
    <property type="entry name" value="arch_flag_Nterm"/>
    <property type="match status" value="1"/>
</dbReference>
<reference evidence="4" key="1">
    <citation type="submission" date="2017-11" db="EMBL/GenBank/DDBJ databases">
        <authorList>
            <person name="Kajale S.C."/>
            <person name="Sharma A."/>
        </authorList>
    </citation>
    <scope>NUCLEOTIDE SEQUENCE</scope>
    <source>
        <strain evidence="4">LS1_42</strain>
    </source>
</reference>
<evidence type="ECO:0000256" key="2">
    <source>
        <dbReference type="SAM" id="Phobius"/>
    </source>
</evidence>
<dbReference type="InterPro" id="IPR013373">
    <property type="entry name" value="Flagellin/pilin_N_arc"/>
</dbReference>
<accession>A0A8J8Q492</accession>
<evidence type="ECO:0000259" key="3">
    <source>
        <dbReference type="Pfam" id="PF07790"/>
    </source>
</evidence>
<feature type="transmembrane region" description="Helical" evidence="2">
    <location>
        <begin position="29"/>
        <end position="51"/>
    </location>
</feature>